<organism evidence="1 2">
    <name type="scientific">Entomophthora muscae</name>
    <dbReference type="NCBI Taxonomy" id="34485"/>
    <lineage>
        <taxon>Eukaryota</taxon>
        <taxon>Fungi</taxon>
        <taxon>Fungi incertae sedis</taxon>
        <taxon>Zoopagomycota</taxon>
        <taxon>Entomophthoromycotina</taxon>
        <taxon>Entomophthoromycetes</taxon>
        <taxon>Entomophthorales</taxon>
        <taxon>Entomophthoraceae</taxon>
        <taxon>Entomophthora</taxon>
    </lineage>
</organism>
<sequence length="97" mass="10467">MEDLGAEIKTLQTAVASPAASSPPHKGEEFFPGKGGQPCINFSTLTAKLNWGIDILDHDYEWLNTQIEGIWATTAAQQIQINGALQLTAATREVSIQ</sequence>
<comment type="caution">
    <text evidence="1">The sequence shown here is derived from an EMBL/GenBank/DDBJ whole genome shotgun (WGS) entry which is preliminary data.</text>
</comment>
<dbReference type="EMBL" id="QTSX02000941">
    <property type="protein sequence ID" value="KAJ9083737.1"/>
    <property type="molecule type" value="Genomic_DNA"/>
</dbReference>
<dbReference type="Proteomes" id="UP001165960">
    <property type="component" value="Unassembled WGS sequence"/>
</dbReference>
<keyword evidence="2" id="KW-1185">Reference proteome</keyword>
<evidence type="ECO:0000313" key="1">
    <source>
        <dbReference type="EMBL" id="KAJ9083737.1"/>
    </source>
</evidence>
<evidence type="ECO:0000313" key="2">
    <source>
        <dbReference type="Proteomes" id="UP001165960"/>
    </source>
</evidence>
<gene>
    <name evidence="1" type="ORF">DSO57_1031757</name>
</gene>
<reference evidence="1" key="1">
    <citation type="submission" date="2022-04" db="EMBL/GenBank/DDBJ databases">
        <title>Genome of the entomopathogenic fungus Entomophthora muscae.</title>
        <authorList>
            <person name="Elya C."/>
            <person name="Lovett B.R."/>
            <person name="Lee E."/>
            <person name="Macias A.M."/>
            <person name="Hajek A.E."/>
            <person name="De Bivort B.L."/>
            <person name="Kasson M.T."/>
            <person name="De Fine Licht H.H."/>
            <person name="Stajich J.E."/>
        </authorList>
    </citation>
    <scope>NUCLEOTIDE SEQUENCE</scope>
    <source>
        <strain evidence="1">Berkeley</strain>
    </source>
</reference>
<accession>A0ACC2UA32</accession>
<proteinExistence type="predicted"/>
<name>A0ACC2UA32_9FUNG</name>
<protein>
    <submittedName>
        <fullName evidence="1">Uncharacterized protein</fullName>
    </submittedName>
</protein>